<dbReference type="EMBL" id="QGKM01000055">
    <property type="protein sequence ID" value="PWQ94410.1"/>
    <property type="molecule type" value="Genomic_DNA"/>
</dbReference>
<feature type="transmembrane region" description="Helical" evidence="5">
    <location>
        <begin position="137"/>
        <end position="161"/>
    </location>
</feature>
<evidence type="ECO:0000256" key="2">
    <source>
        <dbReference type="ARBA" id="ARBA00022692"/>
    </source>
</evidence>
<protein>
    <submittedName>
        <fullName evidence="6">Isoprenylcysteine carboxylmethyltransferase family protein</fullName>
    </submittedName>
</protein>
<dbReference type="Pfam" id="PF04191">
    <property type="entry name" value="PEMT"/>
    <property type="match status" value="1"/>
</dbReference>
<evidence type="ECO:0000256" key="4">
    <source>
        <dbReference type="ARBA" id="ARBA00023136"/>
    </source>
</evidence>
<sequence length="185" mass="20570">MVLLSITLLIAGLAISGITLIAIVLSIANPEKRLWPPHHYTRITPMIVWIPTFTLALILICLGILGWGTLPLPTWLRYGIGIPVIVLSNAAVWYEALQFGMAQTGGAKGTLRTTGFYRYSRNPQYVADSMMVAGWSILSAAPLTMVLGALAIIVLIAAPFAEEPWLRQQYGTDYERYFLKVRRFF</sequence>
<keyword evidence="3 5" id="KW-1133">Transmembrane helix</keyword>
<dbReference type="Gene3D" id="1.20.120.1630">
    <property type="match status" value="1"/>
</dbReference>
<evidence type="ECO:0000313" key="7">
    <source>
        <dbReference type="Proteomes" id="UP000245539"/>
    </source>
</evidence>
<evidence type="ECO:0000256" key="5">
    <source>
        <dbReference type="SAM" id="Phobius"/>
    </source>
</evidence>
<keyword evidence="4 5" id="KW-0472">Membrane</keyword>
<feature type="transmembrane region" description="Helical" evidence="5">
    <location>
        <begin position="75"/>
        <end position="94"/>
    </location>
</feature>
<dbReference type="OrthoDB" id="9811969at2"/>
<dbReference type="Proteomes" id="UP000245539">
    <property type="component" value="Unassembled WGS sequence"/>
</dbReference>
<evidence type="ECO:0000313" key="6">
    <source>
        <dbReference type="EMBL" id="PWQ94410.1"/>
    </source>
</evidence>
<accession>A0A317CDM6</accession>
<evidence type="ECO:0000256" key="3">
    <source>
        <dbReference type="ARBA" id="ARBA00022989"/>
    </source>
</evidence>
<keyword evidence="7" id="KW-1185">Reference proteome</keyword>
<keyword evidence="2 5" id="KW-0812">Transmembrane</keyword>
<dbReference type="InterPro" id="IPR007318">
    <property type="entry name" value="Phopholipid_MeTrfase"/>
</dbReference>
<keyword evidence="6" id="KW-0489">Methyltransferase</keyword>
<name>A0A317CDM6_9GAMM</name>
<keyword evidence="6" id="KW-0808">Transferase</keyword>
<reference evidence="6 7" key="1">
    <citation type="submission" date="2018-05" db="EMBL/GenBank/DDBJ databases">
        <title>Leucothrix arctica sp. nov., isolated from Arctic seawater.</title>
        <authorList>
            <person name="Choi A."/>
            <person name="Baek K."/>
        </authorList>
    </citation>
    <scope>NUCLEOTIDE SEQUENCE [LARGE SCALE GENOMIC DNA]</scope>
    <source>
        <strain evidence="6 7">JCM 18388</strain>
    </source>
</reference>
<dbReference type="RefSeq" id="WP_109838805.1">
    <property type="nucleotide sequence ID" value="NZ_QGKM01000055.1"/>
</dbReference>
<evidence type="ECO:0000256" key="1">
    <source>
        <dbReference type="ARBA" id="ARBA00004127"/>
    </source>
</evidence>
<feature type="transmembrane region" description="Helical" evidence="5">
    <location>
        <begin position="6"/>
        <end position="28"/>
    </location>
</feature>
<comment type="subcellular location">
    <subcellularLocation>
        <location evidence="1">Endomembrane system</location>
        <topology evidence="1">Multi-pass membrane protein</topology>
    </subcellularLocation>
</comment>
<proteinExistence type="predicted"/>
<gene>
    <name evidence="6" type="ORF">DKW60_16710</name>
</gene>
<dbReference type="GO" id="GO:0008168">
    <property type="term" value="F:methyltransferase activity"/>
    <property type="evidence" value="ECO:0007669"/>
    <property type="project" value="UniProtKB-KW"/>
</dbReference>
<comment type="caution">
    <text evidence="6">The sequence shown here is derived from an EMBL/GenBank/DDBJ whole genome shotgun (WGS) entry which is preliminary data.</text>
</comment>
<dbReference type="GO" id="GO:0012505">
    <property type="term" value="C:endomembrane system"/>
    <property type="evidence" value="ECO:0007669"/>
    <property type="project" value="UniProtKB-SubCell"/>
</dbReference>
<dbReference type="GO" id="GO:0032259">
    <property type="term" value="P:methylation"/>
    <property type="evidence" value="ECO:0007669"/>
    <property type="project" value="UniProtKB-KW"/>
</dbReference>
<feature type="transmembrane region" description="Helical" evidence="5">
    <location>
        <begin position="48"/>
        <end position="69"/>
    </location>
</feature>
<dbReference type="AlphaFoldDB" id="A0A317CDM6"/>
<organism evidence="6 7">
    <name type="scientific">Leucothrix pacifica</name>
    <dbReference type="NCBI Taxonomy" id="1247513"/>
    <lineage>
        <taxon>Bacteria</taxon>
        <taxon>Pseudomonadati</taxon>
        <taxon>Pseudomonadota</taxon>
        <taxon>Gammaproteobacteria</taxon>
        <taxon>Thiotrichales</taxon>
        <taxon>Thiotrichaceae</taxon>
        <taxon>Leucothrix</taxon>
    </lineage>
</organism>